<dbReference type="Gene3D" id="3.20.20.70">
    <property type="entry name" value="Aldolase class I"/>
    <property type="match status" value="1"/>
</dbReference>
<proteinExistence type="predicted"/>
<protein>
    <submittedName>
        <fullName evidence="1">Dihydrodipicolinate synthase family protein</fullName>
    </submittedName>
</protein>
<keyword evidence="2" id="KW-1185">Reference proteome</keyword>
<dbReference type="OrthoDB" id="9805272at2"/>
<accession>A0A7J5BNM6</accession>
<gene>
    <name evidence="1" type="ORF">F8O01_14000</name>
</gene>
<dbReference type="SUPFAM" id="SSF51569">
    <property type="entry name" value="Aldolase"/>
    <property type="match status" value="1"/>
</dbReference>
<dbReference type="EMBL" id="WBJZ01000020">
    <property type="protein sequence ID" value="KAB1654026.1"/>
    <property type="molecule type" value="Genomic_DNA"/>
</dbReference>
<sequence>MSTPTIELPDDDGTLRTLRLREPAVLETPSAPPRSRAVYAAGHVVADPLRASAADPTTVDWDATLAVRHRLWDLGLGIAESMDTAQRGMGIDPATALELGRRTVAEARTRGAEVVVGIVTDELDPDERDLRAITDAYLSQLDDIESAGGRVVMMASRQLARAARGPDDYVRVYREVLRAARRPVVLHWLGDMFDPALHGYWGNASIAEAVPTVLSIIEEHAAAVDGIKMSLLDEAHEVAFRRLLPDGVRLYTGDDFNYVELIAGDGERHSDALLGAFSAVPRFASAAFAALDAGDTDRFREILAPTQLLSRLVFEAPTRFYKVGVVWLAYLTGWQSGSAHSRWG</sequence>
<dbReference type="InterPro" id="IPR009334">
    <property type="entry name" value="DUF993"/>
</dbReference>
<reference evidence="1 2" key="1">
    <citation type="submission" date="2019-09" db="EMBL/GenBank/DDBJ databases">
        <title>Phylogeny of genus Pseudoclavibacter and closely related genus.</title>
        <authorList>
            <person name="Li Y."/>
        </authorList>
    </citation>
    <scope>NUCLEOTIDE SEQUENCE [LARGE SCALE GENOMIC DNA]</scope>
    <source>
        <strain evidence="1 2">DSM 23821</strain>
    </source>
</reference>
<dbReference type="RefSeq" id="WP_158041576.1">
    <property type="nucleotide sequence ID" value="NZ_JACCFV010000001.1"/>
</dbReference>
<dbReference type="AlphaFoldDB" id="A0A7J5BNM6"/>
<dbReference type="Pfam" id="PF06187">
    <property type="entry name" value="DUF993"/>
    <property type="match status" value="1"/>
</dbReference>
<comment type="caution">
    <text evidence="1">The sequence shown here is derived from an EMBL/GenBank/DDBJ whole genome shotgun (WGS) entry which is preliminary data.</text>
</comment>
<dbReference type="InterPro" id="IPR013785">
    <property type="entry name" value="Aldolase_TIM"/>
</dbReference>
<dbReference type="Proteomes" id="UP000467240">
    <property type="component" value="Unassembled WGS sequence"/>
</dbReference>
<evidence type="ECO:0000313" key="1">
    <source>
        <dbReference type="EMBL" id="KAB1654026.1"/>
    </source>
</evidence>
<evidence type="ECO:0000313" key="2">
    <source>
        <dbReference type="Proteomes" id="UP000467240"/>
    </source>
</evidence>
<organism evidence="1 2">
    <name type="scientific">Pseudoclavibacter chungangensis</name>
    <dbReference type="NCBI Taxonomy" id="587635"/>
    <lineage>
        <taxon>Bacteria</taxon>
        <taxon>Bacillati</taxon>
        <taxon>Actinomycetota</taxon>
        <taxon>Actinomycetes</taxon>
        <taxon>Micrococcales</taxon>
        <taxon>Microbacteriaceae</taxon>
        <taxon>Pseudoclavibacter</taxon>
    </lineage>
</organism>
<name>A0A7J5BNM6_9MICO</name>